<sequence>MAIVQETIQPLVKVFPLEIEPQLRQQSSGFPRSVVDAVYKQASWTAPGVGNEKAIKVSYRLPANFAYAFVGFTWAASQFGVTVNNWEAPWHVIYPDDKSINDTYWSQPPTAGDLLKQVTPTEAWKTFSSSQDTNLDSIIFTPKRNPVPGKDFGPEVEGYIYNSTTNVGPGDVFYRARYLQYDISQAFAFPVNFSIPTR</sequence>
<reference evidence="1" key="1">
    <citation type="journal article" date="2014" name="Front. Microbiol.">
        <title>High frequency of phylogenetically diverse reductive dehalogenase-homologous genes in deep subseafloor sedimentary metagenomes.</title>
        <authorList>
            <person name="Kawai M."/>
            <person name="Futagami T."/>
            <person name="Toyoda A."/>
            <person name="Takaki Y."/>
            <person name="Nishi S."/>
            <person name="Hori S."/>
            <person name="Arai W."/>
            <person name="Tsubouchi T."/>
            <person name="Morono Y."/>
            <person name="Uchiyama I."/>
            <person name="Ito T."/>
            <person name="Fujiyama A."/>
            <person name="Inagaki F."/>
            <person name="Takami H."/>
        </authorList>
    </citation>
    <scope>NUCLEOTIDE SEQUENCE</scope>
    <source>
        <strain evidence="1">Expedition CK06-06</strain>
    </source>
</reference>
<proteinExistence type="predicted"/>
<name>X0ZCQ4_9ZZZZ</name>
<protein>
    <submittedName>
        <fullName evidence="1">Uncharacterized protein</fullName>
    </submittedName>
</protein>
<gene>
    <name evidence="1" type="ORF">S01H4_15181</name>
</gene>
<accession>X0ZCQ4</accession>
<dbReference type="EMBL" id="BART01006650">
    <property type="protein sequence ID" value="GAG67415.1"/>
    <property type="molecule type" value="Genomic_DNA"/>
</dbReference>
<comment type="caution">
    <text evidence="1">The sequence shown here is derived from an EMBL/GenBank/DDBJ whole genome shotgun (WGS) entry which is preliminary data.</text>
</comment>
<evidence type="ECO:0000313" key="1">
    <source>
        <dbReference type="EMBL" id="GAG67415.1"/>
    </source>
</evidence>
<dbReference type="AlphaFoldDB" id="X0ZCQ4"/>
<organism evidence="1">
    <name type="scientific">marine sediment metagenome</name>
    <dbReference type="NCBI Taxonomy" id="412755"/>
    <lineage>
        <taxon>unclassified sequences</taxon>
        <taxon>metagenomes</taxon>
        <taxon>ecological metagenomes</taxon>
    </lineage>
</organism>